<dbReference type="InterPro" id="IPR000172">
    <property type="entry name" value="GMC_OxRdtase_N"/>
</dbReference>
<dbReference type="PANTHER" id="PTHR11552">
    <property type="entry name" value="GLUCOSE-METHANOL-CHOLINE GMC OXIDOREDUCTASE"/>
    <property type="match status" value="1"/>
</dbReference>
<comment type="cofactor">
    <cofactor evidence="1 5">
        <name>FAD</name>
        <dbReference type="ChEBI" id="CHEBI:57692"/>
    </cofactor>
</comment>
<dbReference type="GO" id="GO:0050660">
    <property type="term" value="F:flavin adenine dinucleotide binding"/>
    <property type="evidence" value="ECO:0007669"/>
    <property type="project" value="InterPro"/>
</dbReference>
<dbReference type="PANTHER" id="PTHR11552:SF147">
    <property type="entry name" value="CHOLINE DEHYDROGENASE, MITOCHONDRIAL"/>
    <property type="match status" value="1"/>
</dbReference>
<organism evidence="7 8">
    <name type="scientific">Chrysodeixis includens</name>
    <name type="common">Soybean looper</name>
    <name type="synonym">Pseudoplusia includens</name>
    <dbReference type="NCBI Taxonomy" id="689277"/>
    <lineage>
        <taxon>Eukaryota</taxon>
        <taxon>Metazoa</taxon>
        <taxon>Ecdysozoa</taxon>
        <taxon>Arthropoda</taxon>
        <taxon>Hexapoda</taxon>
        <taxon>Insecta</taxon>
        <taxon>Pterygota</taxon>
        <taxon>Neoptera</taxon>
        <taxon>Endopterygota</taxon>
        <taxon>Lepidoptera</taxon>
        <taxon>Glossata</taxon>
        <taxon>Ditrysia</taxon>
        <taxon>Noctuoidea</taxon>
        <taxon>Noctuidae</taxon>
        <taxon>Plusiinae</taxon>
        <taxon>Chrysodeixis</taxon>
    </lineage>
</organism>
<dbReference type="EMBL" id="LR824013">
    <property type="protein sequence ID" value="CAH0579127.1"/>
    <property type="molecule type" value="Genomic_DNA"/>
</dbReference>
<reference evidence="7" key="1">
    <citation type="submission" date="2021-12" db="EMBL/GenBank/DDBJ databases">
        <authorList>
            <person name="King R."/>
        </authorList>
    </citation>
    <scope>NUCLEOTIDE SEQUENCE</scope>
</reference>
<dbReference type="GO" id="GO:0016614">
    <property type="term" value="F:oxidoreductase activity, acting on CH-OH group of donors"/>
    <property type="evidence" value="ECO:0007669"/>
    <property type="project" value="InterPro"/>
</dbReference>
<feature type="binding site" evidence="5">
    <location>
        <position position="144"/>
    </location>
    <ligand>
        <name>FAD</name>
        <dbReference type="ChEBI" id="CHEBI:57692"/>
    </ligand>
</feature>
<evidence type="ECO:0000313" key="7">
    <source>
        <dbReference type="EMBL" id="CAH0579127.1"/>
    </source>
</evidence>
<comment type="similarity">
    <text evidence="2">Belongs to the GMC oxidoreductase family.</text>
</comment>
<dbReference type="InterPro" id="IPR036188">
    <property type="entry name" value="FAD/NAD-bd_sf"/>
</dbReference>
<keyword evidence="8" id="KW-1185">Reference proteome</keyword>
<dbReference type="Gene3D" id="3.30.560.10">
    <property type="entry name" value="Glucose Oxidase, domain 3"/>
    <property type="match status" value="1"/>
</dbReference>
<dbReference type="InterPro" id="IPR007867">
    <property type="entry name" value="GMC_OxRtase_C"/>
</dbReference>
<keyword evidence="4 5" id="KW-0274">FAD</keyword>
<sequence length="508" mass="57060">MFGGCSSINAMFYVQGNSADYQRWYDAGNKEWSVDEVRRCFRKSENLQNDETLKDPKIRAHYGHDGPLIINKVNNTFRSFTDKVMEAWEEIGFRNVPDLNLENVMTSGRITVTAANGVRQSTDRAFLLPVAKRTNLKILKRSLVTKVLVTKRLKAYGVEVERNGKKYTFYTTREVVVSAGSIASPQLLMLSGIGPVEQLRDKNIPCVVNSPKVGQDLQDHCVVPIIIHGNIPDEENALNTHYDNLNYLVNRQGVLAQSDMTTDAMAFYTTDHNASYANCQTSLTIYPKNKSQLFESITKIFRYKKDVVDSIVEQNKNHGTYLLIYNFLHPQSKGNISLNSNNPKDSPLIHPNYLSDPRDLETVVKGLKMSTKIVKSKYFKSIGGFLGRMNIPACNKLVLDSDEYWRCVSTNLVSTLWHPVRTCQMGSDINNSVVDSRLRVHGVKGLRVVDASVMPNTVSGNTNAPTIMIGERGSELIIEDNTKCGLKCISEQIIQEILEHKASKIKGI</sequence>
<accession>A0A9P0BGX8</accession>
<evidence type="ECO:0000256" key="4">
    <source>
        <dbReference type="ARBA" id="ARBA00022827"/>
    </source>
</evidence>
<keyword evidence="3" id="KW-0285">Flavoprotein</keyword>
<evidence type="ECO:0000313" key="8">
    <source>
        <dbReference type="Proteomes" id="UP001154114"/>
    </source>
</evidence>
<dbReference type="OrthoDB" id="269227at2759"/>
<proteinExistence type="inferred from homology"/>
<dbReference type="PROSITE" id="PS00624">
    <property type="entry name" value="GMC_OXRED_2"/>
    <property type="match status" value="1"/>
</dbReference>
<protein>
    <recommendedName>
        <fullName evidence="6">Glucose-methanol-choline oxidoreductase N-terminal domain-containing protein</fullName>
    </recommendedName>
</protein>
<evidence type="ECO:0000256" key="1">
    <source>
        <dbReference type="ARBA" id="ARBA00001974"/>
    </source>
</evidence>
<dbReference type="Pfam" id="PF00732">
    <property type="entry name" value="GMC_oxred_N"/>
    <property type="match status" value="1"/>
</dbReference>
<dbReference type="Pfam" id="PF05199">
    <property type="entry name" value="GMC_oxred_C"/>
    <property type="match status" value="1"/>
</dbReference>
<dbReference type="Proteomes" id="UP001154114">
    <property type="component" value="Chromosome 10"/>
</dbReference>
<dbReference type="InterPro" id="IPR012132">
    <property type="entry name" value="GMC_OxRdtase"/>
</dbReference>
<evidence type="ECO:0000256" key="5">
    <source>
        <dbReference type="PIRSR" id="PIRSR000137-2"/>
    </source>
</evidence>
<dbReference type="SUPFAM" id="SSF51905">
    <property type="entry name" value="FAD/NAD(P)-binding domain"/>
    <property type="match status" value="1"/>
</dbReference>
<dbReference type="SUPFAM" id="SSF54373">
    <property type="entry name" value="FAD-linked reductases, C-terminal domain"/>
    <property type="match status" value="1"/>
</dbReference>
<feature type="domain" description="Glucose-methanol-choline oxidoreductase N-terminal" evidence="6">
    <location>
        <begin position="180"/>
        <end position="194"/>
    </location>
</feature>
<dbReference type="Gene3D" id="3.50.50.60">
    <property type="entry name" value="FAD/NAD(P)-binding domain"/>
    <property type="match status" value="1"/>
</dbReference>
<evidence type="ECO:0000256" key="3">
    <source>
        <dbReference type="ARBA" id="ARBA00022630"/>
    </source>
</evidence>
<evidence type="ECO:0000259" key="6">
    <source>
        <dbReference type="PROSITE" id="PS00624"/>
    </source>
</evidence>
<dbReference type="AlphaFoldDB" id="A0A9P0BGX8"/>
<name>A0A9P0BGX8_CHRIL</name>
<evidence type="ECO:0000256" key="2">
    <source>
        <dbReference type="ARBA" id="ARBA00010790"/>
    </source>
</evidence>
<feature type="binding site" evidence="5">
    <location>
        <begin position="417"/>
        <end position="418"/>
    </location>
    <ligand>
        <name>FAD</name>
        <dbReference type="ChEBI" id="CHEBI:57692"/>
    </ligand>
</feature>
<dbReference type="PIRSF" id="PIRSF000137">
    <property type="entry name" value="Alcohol_oxidase"/>
    <property type="match status" value="1"/>
</dbReference>
<gene>
    <name evidence="7" type="ORF">CINC_LOCUS941</name>
</gene>